<proteinExistence type="predicted"/>
<reference evidence="1" key="2">
    <citation type="submission" date="2023-05" db="EMBL/GenBank/DDBJ databases">
        <authorList>
            <person name="Fouks B."/>
        </authorList>
    </citation>
    <scope>NUCLEOTIDE SEQUENCE</scope>
    <source>
        <strain evidence="1">Stay&amp;Tobe</strain>
        <tissue evidence="1">Testes</tissue>
    </source>
</reference>
<evidence type="ECO:0000313" key="1">
    <source>
        <dbReference type="EMBL" id="KAJ9576777.1"/>
    </source>
</evidence>
<comment type="caution">
    <text evidence="1">The sequence shown here is derived from an EMBL/GenBank/DDBJ whole genome shotgun (WGS) entry which is preliminary data.</text>
</comment>
<dbReference type="Proteomes" id="UP001233999">
    <property type="component" value="Unassembled WGS sequence"/>
</dbReference>
<name>A0AAD8E4Y2_DIPPU</name>
<dbReference type="EMBL" id="JASPKZ010009401">
    <property type="protein sequence ID" value="KAJ9576777.1"/>
    <property type="molecule type" value="Genomic_DNA"/>
</dbReference>
<reference evidence="1" key="1">
    <citation type="journal article" date="2023" name="IScience">
        <title>Live-bearing cockroach genome reveals convergent evolutionary mechanisms linked to viviparity in insects and beyond.</title>
        <authorList>
            <person name="Fouks B."/>
            <person name="Harrison M.C."/>
            <person name="Mikhailova A.A."/>
            <person name="Marchal E."/>
            <person name="English S."/>
            <person name="Carruthers M."/>
            <person name="Jennings E.C."/>
            <person name="Chiamaka E.L."/>
            <person name="Frigard R.A."/>
            <person name="Pippel M."/>
            <person name="Attardo G.M."/>
            <person name="Benoit J.B."/>
            <person name="Bornberg-Bauer E."/>
            <person name="Tobe S.S."/>
        </authorList>
    </citation>
    <scope>NUCLEOTIDE SEQUENCE</scope>
    <source>
        <strain evidence="1">Stay&amp;Tobe</strain>
    </source>
</reference>
<feature type="non-terminal residue" evidence="1">
    <location>
        <position position="1"/>
    </location>
</feature>
<sequence length="75" mass="8265">TGGEVLETSPPGARVVPTGTGQQRVPAFYMSQQQLQMLQFLQQNSANLTPQQQASIIYIINLGIFINPFKSDDEL</sequence>
<protein>
    <submittedName>
        <fullName evidence="1">Uncharacterized protein</fullName>
    </submittedName>
</protein>
<evidence type="ECO:0000313" key="2">
    <source>
        <dbReference type="Proteomes" id="UP001233999"/>
    </source>
</evidence>
<feature type="non-terminal residue" evidence="1">
    <location>
        <position position="75"/>
    </location>
</feature>
<gene>
    <name evidence="1" type="ORF">L9F63_025328</name>
</gene>
<dbReference type="AlphaFoldDB" id="A0AAD8E4Y2"/>
<accession>A0AAD8E4Y2</accession>
<organism evidence="1 2">
    <name type="scientific">Diploptera punctata</name>
    <name type="common">Pacific beetle cockroach</name>
    <dbReference type="NCBI Taxonomy" id="6984"/>
    <lineage>
        <taxon>Eukaryota</taxon>
        <taxon>Metazoa</taxon>
        <taxon>Ecdysozoa</taxon>
        <taxon>Arthropoda</taxon>
        <taxon>Hexapoda</taxon>
        <taxon>Insecta</taxon>
        <taxon>Pterygota</taxon>
        <taxon>Neoptera</taxon>
        <taxon>Polyneoptera</taxon>
        <taxon>Dictyoptera</taxon>
        <taxon>Blattodea</taxon>
        <taxon>Blaberoidea</taxon>
        <taxon>Blaberidae</taxon>
        <taxon>Diplopterinae</taxon>
        <taxon>Diploptera</taxon>
    </lineage>
</organism>
<keyword evidence="2" id="KW-1185">Reference proteome</keyword>